<evidence type="ECO:0000313" key="2">
    <source>
        <dbReference type="Proteomes" id="UP000004088"/>
    </source>
</evidence>
<organism evidence="1 2">
    <name type="scientific">Kingella denitrificans ATCC 33394</name>
    <dbReference type="NCBI Taxonomy" id="888741"/>
    <lineage>
        <taxon>Bacteria</taxon>
        <taxon>Pseudomonadati</taxon>
        <taxon>Pseudomonadota</taxon>
        <taxon>Betaproteobacteria</taxon>
        <taxon>Neisseriales</taxon>
        <taxon>Neisseriaceae</taxon>
        <taxon>Kingella</taxon>
    </lineage>
</organism>
<dbReference type="Proteomes" id="UP000004088">
    <property type="component" value="Unassembled WGS sequence"/>
</dbReference>
<comment type="caution">
    <text evidence="1">The sequence shown here is derived from an EMBL/GenBank/DDBJ whole genome shotgun (WGS) entry which is preliminary data.</text>
</comment>
<evidence type="ECO:0000313" key="1">
    <source>
        <dbReference type="EMBL" id="EGC16833.1"/>
    </source>
</evidence>
<sequence length="64" mass="7453">MPKSSLHFGKIRCRLLFCHCKTVLAEDMQAACTFGCQYTRPKWGFACKEMLRYDRFLLTLGDSK</sequence>
<dbReference type="HOGENOM" id="CLU_2861784_0_0_4"/>
<dbReference type="STRING" id="888741.HMPREF9098_1776"/>
<gene>
    <name evidence="1" type="ORF">HMPREF9098_1776</name>
</gene>
<name>F0F0Z1_9NEIS</name>
<keyword evidence="2" id="KW-1185">Reference proteome</keyword>
<accession>F0F0Z1</accession>
<protein>
    <submittedName>
        <fullName evidence="1">Uncharacterized protein</fullName>
    </submittedName>
</protein>
<proteinExistence type="predicted"/>
<dbReference type="AlphaFoldDB" id="F0F0Z1"/>
<dbReference type="EMBL" id="AEWV01000031">
    <property type="protein sequence ID" value="EGC16833.1"/>
    <property type="molecule type" value="Genomic_DNA"/>
</dbReference>
<reference evidence="1 2" key="1">
    <citation type="submission" date="2011-01" db="EMBL/GenBank/DDBJ databases">
        <authorList>
            <person name="Muzny D."/>
            <person name="Qin X."/>
            <person name="Deng J."/>
            <person name="Jiang H."/>
            <person name="Liu Y."/>
            <person name="Qu J."/>
            <person name="Song X.-Z."/>
            <person name="Zhang L."/>
            <person name="Thornton R."/>
            <person name="Coyle M."/>
            <person name="Francisco L."/>
            <person name="Jackson L."/>
            <person name="Javaid M."/>
            <person name="Korchina V."/>
            <person name="Kovar C."/>
            <person name="Mata R."/>
            <person name="Mathew T."/>
            <person name="Ngo R."/>
            <person name="Nguyen L."/>
            <person name="Nguyen N."/>
            <person name="Okwuonu G."/>
            <person name="Ongeri F."/>
            <person name="Pham C."/>
            <person name="Simmons D."/>
            <person name="Wilczek-Boney K."/>
            <person name="Hale W."/>
            <person name="Jakkamsetti A."/>
            <person name="Pham P."/>
            <person name="Ruth R."/>
            <person name="San Lucas F."/>
            <person name="Warren J."/>
            <person name="Zhang J."/>
            <person name="Zhao Z."/>
            <person name="Zhou C."/>
            <person name="Zhu D."/>
            <person name="Lee S."/>
            <person name="Bess C."/>
            <person name="Blankenburg K."/>
            <person name="Forbes L."/>
            <person name="Fu Q."/>
            <person name="Gubbala S."/>
            <person name="Hirani K."/>
            <person name="Jayaseelan J.C."/>
            <person name="Lara F."/>
            <person name="Munidasa M."/>
            <person name="Palculict T."/>
            <person name="Patil S."/>
            <person name="Pu L.-L."/>
            <person name="Saada N."/>
            <person name="Tang L."/>
            <person name="Weissenberger G."/>
            <person name="Zhu Y."/>
            <person name="Hemphill L."/>
            <person name="Shang Y."/>
            <person name="Youmans B."/>
            <person name="Ayvaz T."/>
            <person name="Ross M."/>
            <person name="Santibanez J."/>
            <person name="Aqrawi P."/>
            <person name="Gross S."/>
            <person name="Joshi V."/>
            <person name="Fowler G."/>
            <person name="Nazareth L."/>
            <person name="Reid J."/>
            <person name="Worley K."/>
            <person name="Petrosino J."/>
            <person name="Highlander S."/>
            <person name="Gibbs R."/>
        </authorList>
    </citation>
    <scope>NUCLEOTIDE SEQUENCE [LARGE SCALE GENOMIC DNA]</scope>
    <source>
        <strain evidence="1 2">ATCC 33394</strain>
    </source>
</reference>